<evidence type="ECO:0000256" key="5">
    <source>
        <dbReference type="ARBA" id="ARBA00041766"/>
    </source>
</evidence>
<evidence type="ECO:0000313" key="8">
    <source>
        <dbReference type="EMBL" id="KPJ18252.1"/>
    </source>
</evidence>
<evidence type="ECO:0000313" key="9">
    <source>
        <dbReference type="Proteomes" id="UP000053240"/>
    </source>
</evidence>
<dbReference type="InterPro" id="IPR050147">
    <property type="entry name" value="Ser/Thr_Dehydratase"/>
</dbReference>
<dbReference type="GO" id="GO:0003941">
    <property type="term" value="F:L-serine ammonia-lyase activity"/>
    <property type="evidence" value="ECO:0007669"/>
    <property type="project" value="TreeGrafter"/>
</dbReference>
<dbReference type="GO" id="GO:0009097">
    <property type="term" value="P:isoleucine biosynthetic process"/>
    <property type="evidence" value="ECO:0007669"/>
    <property type="project" value="TreeGrafter"/>
</dbReference>
<dbReference type="SMR" id="A0A194RL31"/>
<sequence>METYRNQPTIEFDPMCDKENPQKISFEDVSAAAFRIQSGIVKTPCVKSHMSSIYGMEIYLKNDFLQHTGSFKERGARNALLLLSKEAKERGVISASLGNHSQGLSYHANLLQVPTTVVMPNVAPIMKIEKCRSYGANVIIHGNDMKEAKYHAMTLAKERGLTYINGYDHPHIMSGQGTVGLEIIEQVPEVGAVLVPVGGGGLMAGVATAIKHLKPHVLIYGVETEKCPSMKMAMKQDEPVSVDIRSTLADGLAVPTVGYNAYRTAKPLIDKLITVNEDWIARAILRLVEQEKYVVEGGGAVGVAAIMAGLVPELANKKVVCILSGGNIDTTILGRCLERGLAAERRLVKFKVTVSDRPGGIAELCKLIASIGVSIKDIMQERAWVFGDIFSVRDPEFDPYCDPANPRKIKYDDVLAASRRCVGCVVRTPCVKGHMSETLGMELYFKQEFLQYTGSFKERGVCNTLLLLSEEQKRNGVITASTGNHGMALSYHSARLGIPCVVVMPVRTPLTKISKCTSFGVKPLLHGLSIADAKLYAMTMSKEKKMVYVNGYDHPNVIEGQGTTGIEIMEQVPDVDAIVIPVGGGSLISGVGVCAKHIKPSIEIYGVETDKTCSMVESFRKNERVFYPIDTTIADGLGVNKVGVNTFFTLKGIVDKMVVVKEDWVARAVMHIVEQERFVVEGAGATGAAALMAGLFPNLKGKKVVCILTGGNIDTTILARALERGMAAEGRLVKFKVTVSDRPGGMAELCSLMATCGVTLRDCIPERAWVKGDVYSVELKIIAETRGWDHTKELMELVKKSYKDCFFQEIGGGSEKPTVRRGPCLAPNPICMQK</sequence>
<dbReference type="InParanoid" id="A0A194RL31"/>
<accession>A0A194RL31</accession>
<name>A0A194RL31_PAPMA</name>
<dbReference type="InterPro" id="IPR036052">
    <property type="entry name" value="TrpB-like_PALP_sf"/>
</dbReference>
<evidence type="ECO:0000256" key="1">
    <source>
        <dbReference type="ARBA" id="ARBA00001933"/>
    </source>
</evidence>
<keyword evidence="9" id="KW-1185">Reference proteome</keyword>
<evidence type="ECO:0000256" key="2">
    <source>
        <dbReference type="ARBA" id="ARBA00010869"/>
    </source>
</evidence>
<comment type="cofactor">
    <cofactor evidence="1">
        <name>pyridoxal 5'-phosphate</name>
        <dbReference type="ChEBI" id="CHEBI:597326"/>
    </cofactor>
</comment>
<dbReference type="Gene3D" id="3.40.50.1100">
    <property type="match status" value="4"/>
</dbReference>
<keyword evidence="4" id="KW-0456">Lyase</keyword>
<protein>
    <recommendedName>
        <fullName evidence="5">L-serine deaminase</fullName>
    </recommendedName>
    <alternativeName>
        <fullName evidence="6">L-threonine dehydratase</fullName>
    </alternativeName>
</protein>
<dbReference type="PANTHER" id="PTHR48078:SF19">
    <property type="entry name" value="ACT DOMAIN-CONTAINING PROTEIN"/>
    <property type="match status" value="1"/>
</dbReference>
<evidence type="ECO:0000256" key="3">
    <source>
        <dbReference type="ARBA" id="ARBA00022898"/>
    </source>
</evidence>
<dbReference type="FunFam" id="3.40.50.1100:FF:000007">
    <property type="entry name" value="L-threonine dehydratase catabolic TdcB"/>
    <property type="match status" value="2"/>
</dbReference>
<feature type="domain" description="Tryptophan synthase beta chain-like PALP" evidence="7">
    <location>
        <begin position="37"/>
        <end position="325"/>
    </location>
</feature>
<feature type="domain" description="Tryptophan synthase beta chain-like PALP" evidence="7">
    <location>
        <begin position="427"/>
        <end position="710"/>
    </location>
</feature>
<comment type="similarity">
    <text evidence="2">Belongs to the serine/threonine dehydratase family.</text>
</comment>
<dbReference type="InterPro" id="IPR001926">
    <property type="entry name" value="TrpB-like_PALP"/>
</dbReference>
<dbReference type="STRING" id="76193.A0A194RL31"/>
<dbReference type="FunCoup" id="A0A194RL31">
    <property type="interactions" value="220"/>
</dbReference>
<reference evidence="8 9" key="1">
    <citation type="journal article" date="2015" name="Nat. Commun.">
        <title>Outbred genome sequencing and CRISPR/Cas9 gene editing in butterflies.</title>
        <authorList>
            <person name="Li X."/>
            <person name="Fan D."/>
            <person name="Zhang W."/>
            <person name="Liu G."/>
            <person name="Zhang L."/>
            <person name="Zhao L."/>
            <person name="Fang X."/>
            <person name="Chen L."/>
            <person name="Dong Y."/>
            <person name="Chen Y."/>
            <person name="Ding Y."/>
            <person name="Zhao R."/>
            <person name="Feng M."/>
            <person name="Zhu Y."/>
            <person name="Feng Y."/>
            <person name="Jiang X."/>
            <person name="Zhu D."/>
            <person name="Xiang H."/>
            <person name="Feng X."/>
            <person name="Li S."/>
            <person name="Wang J."/>
            <person name="Zhang G."/>
            <person name="Kronforst M.R."/>
            <person name="Wang W."/>
        </authorList>
    </citation>
    <scope>NUCLEOTIDE SEQUENCE [LARGE SCALE GENOMIC DNA]</scope>
    <source>
        <strain evidence="8">Ya'a_city_454_Pm</strain>
        <tissue evidence="8">Whole body</tissue>
    </source>
</reference>
<dbReference type="PANTHER" id="PTHR48078">
    <property type="entry name" value="THREONINE DEHYDRATASE, MITOCHONDRIAL-RELATED"/>
    <property type="match status" value="1"/>
</dbReference>
<dbReference type="CDD" id="cd01562">
    <property type="entry name" value="Thr-dehyd"/>
    <property type="match status" value="2"/>
</dbReference>
<organism evidence="8 9">
    <name type="scientific">Papilio machaon</name>
    <name type="common">Old World swallowtail butterfly</name>
    <dbReference type="NCBI Taxonomy" id="76193"/>
    <lineage>
        <taxon>Eukaryota</taxon>
        <taxon>Metazoa</taxon>
        <taxon>Ecdysozoa</taxon>
        <taxon>Arthropoda</taxon>
        <taxon>Hexapoda</taxon>
        <taxon>Insecta</taxon>
        <taxon>Pterygota</taxon>
        <taxon>Neoptera</taxon>
        <taxon>Endopterygota</taxon>
        <taxon>Lepidoptera</taxon>
        <taxon>Glossata</taxon>
        <taxon>Ditrysia</taxon>
        <taxon>Papilionoidea</taxon>
        <taxon>Papilionidae</taxon>
        <taxon>Papilioninae</taxon>
        <taxon>Papilio</taxon>
    </lineage>
</organism>
<proteinExistence type="inferred from homology"/>
<evidence type="ECO:0000256" key="6">
    <source>
        <dbReference type="ARBA" id="ARBA00042605"/>
    </source>
</evidence>
<dbReference type="GO" id="GO:0006567">
    <property type="term" value="P:L-threonine catabolic process"/>
    <property type="evidence" value="ECO:0007669"/>
    <property type="project" value="TreeGrafter"/>
</dbReference>
<evidence type="ECO:0000259" key="7">
    <source>
        <dbReference type="Pfam" id="PF00291"/>
    </source>
</evidence>
<dbReference type="GO" id="GO:0006565">
    <property type="term" value="P:L-serine catabolic process"/>
    <property type="evidence" value="ECO:0007669"/>
    <property type="project" value="TreeGrafter"/>
</dbReference>
<evidence type="ECO:0000256" key="4">
    <source>
        <dbReference type="ARBA" id="ARBA00023239"/>
    </source>
</evidence>
<dbReference type="Proteomes" id="UP000053240">
    <property type="component" value="Unassembled WGS sequence"/>
</dbReference>
<dbReference type="AlphaFoldDB" id="A0A194RL31"/>
<gene>
    <name evidence="8" type="ORF">RR48_12100</name>
</gene>
<dbReference type="EMBL" id="KQ460045">
    <property type="protein sequence ID" value="KPJ18252.1"/>
    <property type="molecule type" value="Genomic_DNA"/>
</dbReference>
<dbReference type="SUPFAM" id="SSF53686">
    <property type="entry name" value="Tryptophan synthase beta subunit-like PLP-dependent enzymes"/>
    <property type="match status" value="2"/>
</dbReference>
<keyword evidence="3" id="KW-0663">Pyridoxal phosphate</keyword>
<dbReference type="Pfam" id="PF00291">
    <property type="entry name" value="PALP"/>
    <property type="match status" value="2"/>
</dbReference>
<dbReference type="GO" id="GO:0004794">
    <property type="term" value="F:threonine deaminase activity"/>
    <property type="evidence" value="ECO:0007669"/>
    <property type="project" value="TreeGrafter"/>
</dbReference>